<evidence type="ECO:0000313" key="3">
    <source>
        <dbReference type="Proteomes" id="UP000286997"/>
    </source>
</evidence>
<comment type="caution">
    <text evidence="2">The sequence shown here is derived from an EMBL/GenBank/DDBJ whole genome shotgun (WGS) entry which is preliminary data.</text>
</comment>
<dbReference type="EMBL" id="SACP01000009">
    <property type="protein sequence ID" value="RVU18465.1"/>
    <property type="molecule type" value="Genomic_DNA"/>
</dbReference>
<dbReference type="RefSeq" id="WP_127728959.1">
    <property type="nucleotide sequence ID" value="NZ_SACP01000009.1"/>
</dbReference>
<evidence type="ECO:0000313" key="2">
    <source>
        <dbReference type="EMBL" id="RVU18465.1"/>
    </source>
</evidence>
<sequence>MHCSSGEGETLEQHVREVHCVYLTALMRLEALEDEDGRAAGASEVEYAAAQVDHELHFRILRVLLAQLGYVPRDLTTRSDIERDISAGLAVIAGRAASRPGGTTRATTRAGTSIRSA</sequence>
<organism evidence="2 3">
    <name type="scientific">Methylobacterium oryzihabitans</name>
    <dbReference type="NCBI Taxonomy" id="2499852"/>
    <lineage>
        <taxon>Bacteria</taxon>
        <taxon>Pseudomonadati</taxon>
        <taxon>Pseudomonadota</taxon>
        <taxon>Alphaproteobacteria</taxon>
        <taxon>Hyphomicrobiales</taxon>
        <taxon>Methylobacteriaceae</taxon>
        <taxon>Methylobacterium</taxon>
    </lineage>
</organism>
<keyword evidence="3" id="KW-1185">Reference proteome</keyword>
<accession>A0A437P840</accession>
<feature type="region of interest" description="Disordered" evidence="1">
    <location>
        <begin position="98"/>
        <end position="117"/>
    </location>
</feature>
<reference evidence="2 3" key="1">
    <citation type="submission" date="2019-01" db="EMBL/GenBank/DDBJ databases">
        <authorList>
            <person name="Chen W.-M."/>
        </authorList>
    </citation>
    <scope>NUCLEOTIDE SEQUENCE [LARGE SCALE GENOMIC DNA]</scope>
    <source>
        <strain evidence="2 3">TER-1</strain>
    </source>
</reference>
<name>A0A437P840_9HYPH</name>
<dbReference type="Proteomes" id="UP000286997">
    <property type="component" value="Unassembled WGS sequence"/>
</dbReference>
<dbReference type="AlphaFoldDB" id="A0A437P840"/>
<evidence type="ECO:0000256" key="1">
    <source>
        <dbReference type="SAM" id="MobiDB-lite"/>
    </source>
</evidence>
<gene>
    <name evidence="2" type="ORF">EOE48_11300</name>
</gene>
<dbReference type="OrthoDB" id="8005913at2"/>
<protein>
    <submittedName>
        <fullName evidence="2">Uncharacterized protein</fullName>
    </submittedName>
</protein>
<proteinExistence type="predicted"/>